<dbReference type="EMBL" id="CADIKH010000009">
    <property type="protein sequence ID" value="CAB3754129.1"/>
    <property type="molecule type" value="Genomic_DNA"/>
</dbReference>
<dbReference type="Proteomes" id="UP000494363">
    <property type="component" value="Unassembled WGS sequence"/>
</dbReference>
<dbReference type="RefSeq" id="WP_175226541.1">
    <property type="nucleotide sequence ID" value="NZ_CADIKH010000009.1"/>
</dbReference>
<evidence type="ECO:0000313" key="1">
    <source>
        <dbReference type="EMBL" id="CAB3754129.1"/>
    </source>
</evidence>
<gene>
    <name evidence="1" type="ORF">LMG29542_02258</name>
</gene>
<accession>A0A6J5DIX5</accession>
<protein>
    <submittedName>
        <fullName evidence="1">Uncharacterized protein</fullName>
    </submittedName>
</protein>
<name>A0A6J5DIX5_9BURK</name>
<reference evidence="1 2" key="1">
    <citation type="submission" date="2020-04" db="EMBL/GenBank/DDBJ databases">
        <authorList>
            <person name="De Canck E."/>
        </authorList>
    </citation>
    <scope>NUCLEOTIDE SEQUENCE [LARGE SCALE GENOMIC DNA]</scope>
    <source>
        <strain evidence="1 2">LMG 29542</strain>
    </source>
</reference>
<organism evidence="1 2">
    <name type="scientific">Paraburkholderia humisilvae</name>
    <dbReference type="NCBI Taxonomy" id="627669"/>
    <lineage>
        <taxon>Bacteria</taxon>
        <taxon>Pseudomonadati</taxon>
        <taxon>Pseudomonadota</taxon>
        <taxon>Betaproteobacteria</taxon>
        <taxon>Burkholderiales</taxon>
        <taxon>Burkholderiaceae</taxon>
        <taxon>Paraburkholderia</taxon>
    </lineage>
</organism>
<sequence>MLKSVSGVAARQWRRSLAAKAERCDDSIRTLKFPLDGANVEWHDALELHTIVAGDGRGSLIGLLYGLLLGGFRVFPKFAATEAFRNDSSLDDESWRAQVLDGSALTVGKDHFIPSVIYKRLLTQPRAVGGKDAGFKPETIAIEYGKTFFPGKKPEMLAEPEKRLLTSIATALASHFPSWKAVAGNVGAAAGVIDVVLHDLGYPRPQTSLQARLASIKTYEPAGTIAFDADSVPPTGATEGIAPNLIVARALAIGRKCGLSDKKELTRFAQEFFTGDGNHAGLAWLFGKGLTDYLQVTEIERVFADFDVPVASQTFLRPVLEDARRLPAAEASFLGGKNYASYRSGIGGTLASWIANYVNRLCELEETLGEQISALVLPSPLLADEKLFEDIGTSPDEIANMSALALERRESTRASLSRLNGVDTTAASGADITAIEEYNVLLDTLAGLLSSLAERIKKELEIAMDNDDGEVLARLKTYDFETPTWVGRMGKINRLDLSPIDPANALDRASQDFAHLHNAMHAHYAQIRHWAEQTGQTLSPLSRLAVREQNAARHRTKPRNADEYALRACLDMIGRSARRCSEEGLRRVAQWFNARNIFAEPSHCNQYFFNRRGILYKSPFARTPRQPFPITREAVTNSQAILDALGEYLLQWREDVFAETPMRLAHVTDLFRVERAWFAMLLTGFPETIPSSVALVDQVKDVFSLPLPVRLRLTGDMVSSAVMRQIFNQYYSQLESLAAVLLRETFFCRAKFQRSGDNALLYASVDGAWNAPDRLYGSSKPIGEVMRRLERANEGRSQLPFPETLAYLCDTTEAMNAPEMMAFLRQAPHDWRYAIGNEQAQTDEVQPFCLSFDKQSGIGARLRRMPSARLVGAPAYKGVLDQMLVAPDTVTMGDIGILVDQYFTQATRRDDTGRVHVQLQPGRSVVTLAIPMTISKPQKAEPTFSRYMGIDLGERGIGYAVFDAATHTLIDKGVVKVKSMRRFVLDDKMNKRKRGITKFRAAYDPAEERRRENVVGDFCHAINRLMWYYDAFPVLESTAGGASSGINRIYKAVAEHYLYSTTPTVDAVRKAYWTGASYWKHPFLQQFKFDRDSGKKSNAAEPLRMFPAVGVSAYGTSQECSCCGRNAVEDVRNMQKAAGNKKGLSMTIEEGGIVRLESGSIVLLVSEGEAAQQQARNRNERAPRVKPHTAGSISADDLIRLIARNLRRAPASRQSRDTTVSQYHCVYEDCAHTEHAEINAGINIGRRMRKSRLAETSPV</sequence>
<evidence type="ECO:0000313" key="2">
    <source>
        <dbReference type="Proteomes" id="UP000494363"/>
    </source>
</evidence>
<dbReference type="AlphaFoldDB" id="A0A6J5DIX5"/>
<dbReference type="NCBIfam" id="NF033950">
    <property type="entry name" value="Cas12c"/>
    <property type="match status" value="1"/>
</dbReference>
<proteinExistence type="predicted"/>
<keyword evidence="2" id="KW-1185">Reference proteome</keyword>